<gene>
    <name evidence="2" type="ORF">SAMN04487884_12084</name>
</gene>
<evidence type="ECO:0000256" key="1">
    <source>
        <dbReference type="SAM" id="Phobius"/>
    </source>
</evidence>
<proteinExistence type="predicted"/>
<evidence type="ECO:0000313" key="2">
    <source>
        <dbReference type="EMBL" id="SES15150.1"/>
    </source>
</evidence>
<protein>
    <submittedName>
        <fullName evidence="2">Uncharacterized protein</fullName>
    </submittedName>
</protein>
<evidence type="ECO:0000313" key="3">
    <source>
        <dbReference type="Proteomes" id="UP000182584"/>
    </source>
</evidence>
<sequence length="45" mass="5046">MDNKTFLKIIVVISILGIISIVVLGVWSYLLYKDCSIISYIANRG</sequence>
<dbReference type="EMBL" id="FOGJ01000020">
    <property type="protein sequence ID" value="SES15150.1"/>
    <property type="molecule type" value="Genomic_DNA"/>
</dbReference>
<reference evidence="2 3" key="1">
    <citation type="submission" date="2016-10" db="EMBL/GenBank/DDBJ databases">
        <authorList>
            <person name="de Groot N.N."/>
        </authorList>
    </citation>
    <scope>NUCLEOTIDE SEQUENCE [LARGE SCALE GENOMIC DNA]</scope>
    <source>
        <strain evidence="2 3">AR40</strain>
    </source>
</reference>
<dbReference type="Proteomes" id="UP000182584">
    <property type="component" value="Unassembled WGS sequence"/>
</dbReference>
<keyword evidence="1" id="KW-0472">Membrane</keyword>
<organism evidence="2 3">
    <name type="scientific">Butyrivibrio fibrisolvens</name>
    <dbReference type="NCBI Taxonomy" id="831"/>
    <lineage>
        <taxon>Bacteria</taxon>
        <taxon>Bacillati</taxon>
        <taxon>Bacillota</taxon>
        <taxon>Clostridia</taxon>
        <taxon>Lachnospirales</taxon>
        <taxon>Lachnospiraceae</taxon>
        <taxon>Butyrivibrio</taxon>
    </lineage>
</organism>
<dbReference type="AlphaFoldDB" id="A0A1H9V055"/>
<keyword evidence="1" id="KW-0812">Transmembrane</keyword>
<accession>A0A1H9V055</accession>
<keyword evidence="1" id="KW-1133">Transmembrane helix</keyword>
<feature type="transmembrane region" description="Helical" evidence="1">
    <location>
        <begin position="6"/>
        <end position="32"/>
    </location>
</feature>
<name>A0A1H9V055_BUTFI</name>